<evidence type="ECO:0000256" key="2">
    <source>
        <dbReference type="RuleBase" id="RU362097"/>
    </source>
</evidence>
<dbReference type="InterPro" id="IPR003423">
    <property type="entry name" value="OMP_efflux"/>
</dbReference>
<dbReference type="PANTHER" id="PTHR30203:SF33">
    <property type="entry name" value="BLR4455 PROTEIN"/>
    <property type="match status" value="1"/>
</dbReference>
<dbReference type="EMBL" id="QGTJ01000001">
    <property type="protein sequence ID" value="PWV65559.1"/>
    <property type="molecule type" value="Genomic_DNA"/>
</dbReference>
<keyword evidence="2" id="KW-0564">Palmitate</keyword>
<dbReference type="PANTHER" id="PTHR30203">
    <property type="entry name" value="OUTER MEMBRANE CATION EFFLUX PROTEIN"/>
    <property type="match status" value="1"/>
</dbReference>
<organism evidence="4 5">
    <name type="scientific">Plasticicumulans acidivorans</name>
    <dbReference type="NCBI Taxonomy" id="886464"/>
    <lineage>
        <taxon>Bacteria</taxon>
        <taxon>Pseudomonadati</taxon>
        <taxon>Pseudomonadota</taxon>
        <taxon>Gammaproteobacteria</taxon>
        <taxon>Candidatus Competibacteraceae</taxon>
        <taxon>Plasticicumulans</taxon>
    </lineage>
</organism>
<dbReference type="Pfam" id="PF02321">
    <property type="entry name" value="OEP"/>
    <property type="match status" value="2"/>
</dbReference>
<evidence type="ECO:0000313" key="5">
    <source>
        <dbReference type="Proteomes" id="UP000246569"/>
    </source>
</evidence>
<dbReference type="OrthoDB" id="9770517at2"/>
<dbReference type="GO" id="GO:0015562">
    <property type="term" value="F:efflux transmembrane transporter activity"/>
    <property type="evidence" value="ECO:0007669"/>
    <property type="project" value="InterPro"/>
</dbReference>
<dbReference type="RefSeq" id="WP_110016565.1">
    <property type="nucleotide sequence ID" value="NZ_QGTJ01000001.1"/>
</dbReference>
<keyword evidence="2" id="KW-0812">Transmembrane</keyword>
<dbReference type="NCBIfam" id="TIGR01845">
    <property type="entry name" value="outer_NodT"/>
    <property type="match status" value="1"/>
</dbReference>
<evidence type="ECO:0000256" key="3">
    <source>
        <dbReference type="SAM" id="MobiDB-lite"/>
    </source>
</evidence>
<sequence>MSERSLIALALAVALAGCAVGPDYQRPQSDLPVLNSGAQPVSAQWWQGFNDAVLNNLIEEAFAHNLDLVQAAARVAEYRALVGSARADQLPQLNLNASNARGGYSTEGLSQISPDNRTLSDRQVQANASWELDLWGRLARGREAAAAELSASEAARDGVRLSLAASVANGYFDLRALDRQLDIARQTLESRRRTAALQLKRYQAGTISELEARQAEAEAADAAQRVPQLEQQVASTANALATLLGRTPRELVESSVARGTSVGAIGLPPTLPSGLPSDLLERRPDVREAEQKLVAANARIGQAKAQWFPAITLTGSYGSESQALSDLLLTGSAATWSLAGSLAQPLFDGGRIAASVEAADARTQQATAAYRSTVQKAFRETLDALVAMRKTGEQLNARQQRVGALQQTVDLSGKRYEAGYSSYLDVLDAERSLFQAQLDEVSSQRDRLQAAVNLYLALGGGWQSGQPPADATAQAAPAGQTESSGKAQGQSS</sequence>
<dbReference type="Gene3D" id="2.20.200.10">
    <property type="entry name" value="Outer membrane efflux proteins (OEP)"/>
    <property type="match status" value="1"/>
</dbReference>
<accession>A0A317N475</accession>
<proteinExistence type="inferred from homology"/>
<dbReference type="PROSITE" id="PS51257">
    <property type="entry name" value="PROKAR_LIPOPROTEIN"/>
    <property type="match status" value="1"/>
</dbReference>
<feature type="compositionally biased region" description="Low complexity" evidence="3">
    <location>
        <begin position="465"/>
        <end position="481"/>
    </location>
</feature>
<dbReference type="Proteomes" id="UP000246569">
    <property type="component" value="Unassembled WGS sequence"/>
</dbReference>
<dbReference type="Gene3D" id="1.20.1600.10">
    <property type="entry name" value="Outer membrane efflux proteins (OEP)"/>
    <property type="match status" value="1"/>
</dbReference>
<protein>
    <submittedName>
        <fullName evidence="4">Multidrug efflux system outer membrane protein</fullName>
    </submittedName>
</protein>
<evidence type="ECO:0000313" key="4">
    <source>
        <dbReference type="EMBL" id="PWV65559.1"/>
    </source>
</evidence>
<name>A0A317N475_9GAMM</name>
<reference evidence="4 5" key="1">
    <citation type="submission" date="2018-05" db="EMBL/GenBank/DDBJ databases">
        <title>Genomic Encyclopedia of Type Strains, Phase IV (KMG-IV): sequencing the most valuable type-strain genomes for metagenomic binning, comparative biology and taxonomic classification.</title>
        <authorList>
            <person name="Goeker M."/>
        </authorList>
    </citation>
    <scope>NUCLEOTIDE SEQUENCE [LARGE SCALE GENOMIC DNA]</scope>
    <source>
        <strain evidence="4 5">DSM 23606</strain>
    </source>
</reference>
<keyword evidence="2" id="KW-1134">Transmembrane beta strand</keyword>
<comment type="caution">
    <text evidence="4">The sequence shown here is derived from an EMBL/GenBank/DDBJ whole genome shotgun (WGS) entry which is preliminary data.</text>
</comment>
<comment type="subcellular location">
    <subcellularLocation>
        <location evidence="2">Cell outer membrane</location>
        <topology evidence="2">Lipid-anchor</topology>
    </subcellularLocation>
</comment>
<dbReference type="InterPro" id="IPR010131">
    <property type="entry name" value="MdtP/NodT-like"/>
</dbReference>
<gene>
    <name evidence="4" type="ORF">C7443_10143</name>
</gene>
<dbReference type="AlphaFoldDB" id="A0A317N475"/>
<evidence type="ECO:0000256" key="1">
    <source>
        <dbReference type="ARBA" id="ARBA00007613"/>
    </source>
</evidence>
<keyword evidence="2" id="KW-0472">Membrane</keyword>
<comment type="similarity">
    <text evidence="1 2">Belongs to the outer membrane factor (OMF) (TC 1.B.17) family.</text>
</comment>
<feature type="region of interest" description="Disordered" evidence="3">
    <location>
        <begin position="463"/>
        <end position="492"/>
    </location>
</feature>
<keyword evidence="5" id="KW-1185">Reference proteome</keyword>
<dbReference type="SUPFAM" id="SSF56954">
    <property type="entry name" value="Outer membrane efflux proteins (OEP)"/>
    <property type="match status" value="1"/>
</dbReference>
<keyword evidence="2" id="KW-0449">Lipoprotein</keyword>
<dbReference type="GO" id="GO:0009279">
    <property type="term" value="C:cell outer membrane"/>
    <property type="evidence" value="ECO:0007669"/>
    <property type="project" value="UniProtKB-SubCell"/>
</dbReference>
<feature type="compositionally biased region" description="Polar residues" evidence="3">
    <location>
        <begin position="482"/>
        <end position="492"/>
    </location>
</feature>